<protein>
    <recommendedName>
        <fullName evidence="2">DUF1995 domain-containing protein</fullName>
    </recommendedName>
</protein>
<evidence type="ECO:0000313" key="4">
    <source>
        <dbReference type="Proteomes" id="UP000815325"/>
    </source>
</evidence>
<dbReference type="PANTHER" id="PTHR34051:SF1">
    <property type="entry name" value="PROTEIN LOW PSII ACCUMULATION 3, CHLOROPLASTIC"/>
    <property type="match status" value="1"/>
</dbReference>
<sequence length="112" mass="12304">MLHFCNPMQQQVSTHKHSPAVSSLAVHNRHRSCKKRGSNVTPQALQPNQKVLIPFPTSYDMAIRQVQTSVQASMGDGKKLLEIEFPPSGLASVQGDGEGSNEMTASMNFLRQ</sequence>
<accession>A0ABQ7FXJ9</accession>
<dbReference type="PANTHER" id="PTHR34051">
    <property type="entry name" value="PROTEIN LOW PSII ACCUMULATION 3, CHLOROPLASTIC"/>
    <property type="match status" value="1"/>
</dbReference>
<name>A0ABQ7FXJ9_DUNSA</name>
<comment type="caution">
    <text evidence="3">The sequence shown here is derived from an EMBL/GenBank/DDBJ whole genome shotgun (WGS) entry which is preliminary data.</text>
</comment>
<dbReference type="Proteomes" id="UP000815325">
    <property type="component" value="Unassembled WGS sequence"/>
</dbReference>
<gene>
    <name evidence="3" type="ORF">DUNSADRAFT_1384</name>
</gene>
<dbReference type="EMBL" id="MU070603">
    <property type="protein sequence ID" value="KAF5827074.1"/>
    <property type="molecule type" value="Genomic_DNA"/>
</dbReference>
<evidence type="ECO:0000259" key="2">
    <source>
        <dbReference type="Pfam" id="PF09353"/>
    </source>
</evidence>
<proteinExistence type="predicted"/>
<feature type="domain" description="DUF1995" evidence="2">
    <location>
        <begin position="56"/>
        <end position="111"/>
    </location>
</feature>
<feature type="compositionally biased region" description="Polar residues" evidence="1">
    <location>
        <begin position="101"/>
        <end position="112"/>
    </location>
</feature>
<dbReference type="InterPro" id="IPR018962">
    <property type="entry name" value="DUF1995"/>
</dbReference>
<evidence type="ECO:0000256" key="1">
    <source>
        <dbReference type="SAM" id="MobiDB-lite"/>
    </source>
</evidence>
<dbReference type="Pfam" id="PF09353">
    <property type="entry name" value="DUF1995"/>
    <property type="match status" value="1"/>
</dbReference>
<reference evidence="3" key="1">
    <citation type="submission" date="2017-08" db="EMBL/GenBank/DDBJ databases">
        <authorList>
            <person name="Polle J.E."/>
            <person name="Barry K."/>
            <person name="Cushman J."/>
            <person name="Schmutz J."/>
            <person name="Tran D."/>
            <person name="Hathwaick L.T."/>
            <person name="Yim W.C."/>
            <person name="Jenkins J."/>
            <person name="Mckie-Krisberg Z.M."/>
            <person name="Prochnik S."/>
            <person name="Lindquist E."/>
            <person name="Dockter R.B."/>
            <person name="Adam C."/>
            <person name="Molina H."/>
            <person name="Bunkerborg J."/>
            <person name="Jin E."/>
            <person name="Buchheim M."/>
            <person name="Magnuson J."/>
        </authorList>
    </citation>
    <scope>NUCLEOTIDE SEQUENCE</scope>
    <source>
        <strain evidence="3">CCAP 19/18</strain>
    </source>
</reference>
<keyword evidence="4" id="KW-1185">Reference proteome</keyword>
<dbReference type="InterPro" id="IPR044687">
    <property type="entry name" value="LPA3"/>
</dbReference>
<feature type="region of interest" description="Disordered" evidence="1">
    <location>
        <begin position="90"/>
        <end position="112"/>
    </location>
</feature>
<evidence type="ECO:0000313" key="3">
    <source>
        <dbReference type="EMBL" id="KAF5827074.1"/>
    </source>
</evidence>
<organism evidence="3 4">
    <name type="scientific">Dunaliella salina</name>
    <name type="common">Green alga</name>
    <name type="synonym">Protococcus salinus</name>
    <dbReference type="NCBI Taxonomy" id="3046"/>
    <lineage>
        <taxon>Eukaryota</taxon>
        <taxon>Viridiplantae</taxon>
        <taxon>Chlorophyta</taxon>
        <taxon>core chlorophytes</taxon>
        <taxon>Chlorophyceae</taxon>
        <taxon>CS clade</taxon>
        <taxon>Chlamydomonadales</taxon>
        <taxon>Dunaliellaceae</taxon>
        <taxon>Dunaliella</taxon>
    </lineage>
</organism>